<evidence type="ECO:0000313" key="2">
    <source>
        <dbReference type="Proteomes" id="UP000325315"/>
    </source>
</evidence>
<dbReference type="EMBL" id="SMMG02000005">
    <property type="protein sequence ID" value="KAA3473735.1"/>
    <property type="molecule type" value="Genomic_DNA"/>
</dbReference>
<sequence length="229" mass="26198">MKRDDSDKQFDSRKFLRQLLTNKHKLDEEHHMELNAACSAMLQNRLLQKQKDIGSFTIPCLIGSLSIDNALADLGASINVMHYKMFKQLGLGKPRQTRMSIQLTDKTIRIPRGIIENVLIKIDKFIFPVDFVVLDMNEDNSIPLILGKPFLATARTKIDVGTRELILRVGDESISLQALDSARTSSDEVRKKIQLIIKLFNFHHRKYHKATNLSRIMGPKPYKLITVNC</sequence>
<dbReference type="CDD" id="cd00303">
    <property type="entry name" value="retropepsin_like"/>
    <property type="match status" value="1"/>
</dbReference>
<comment type="caution">
    <text evidence="1">The sequence shown here is derived from an EMBL/GenBank/DDBJ whole genome shotgun (WGS) entry which is preliminary data.</text>
</comment>
<accession>A0A5B6VXK9</accession>
<protein>
    <submittedName>
        <fullName evidence="1">Retrovirus-related Pol polyprotein from transposon 17.6</fullName>
    </submittedName>
</protein>
<dbReference type="Pfam" id="PF13650">
    <property type="entry name" value="Asp_protease_2"/>
    <property type="match status" value="1"/>
</dbReference>
<dbReference type="SUPFAM" id="SSF50630">
    <property type="entry name" value="Acid proteases"/>
    <property type="match status" value="1"/>
</dbReference>
<dbReference type="Proteomes" id="UP000325315">
    <property type="component" value="Unassembled WGS sequence"/>
</dbReference>
<dbReference type="AlphaFoldDB" id="A0A5B6VXK9"/>
<dbReference type="OrthoDB" id="997500at2759"/>
<name>A0A5B6VXK9_9ROSI</name>
<keyword evidence="2" id="KW-1185">Reference proteome</keyword>
<dbReference type="PANTHER" id="PTHR33067">
    <property type="entry name" value="RNA-DIRECTED DNA POLYMERASE-RELATED"/>
    <property type="match status" value="1"/>
</dbReference>
<dbReference type="InterPro" id="IPR021109">
    <property type="entry name" value="Peptidase_aspartic_dom_sf"/>
</dbReference>
<dbReference type="Gene3D" id="2.40.70.10">
    <property type="entry name" value="Acid Proteases"/>
    <property type="match status" value="1"/>
</dbReference>
<evidence type="ECO:0000313" key="1">
    <source>
        <dbReference type="EMBL" id="KAA3473735.1"/>
    </source>
</evidence>
<reference evidence="2" key="1">
    <citation type="journal article" date="2019" name="Plant Biotechnol. J.">
        <title>Genome sequencing of the Australian wild diploid species Gossypium australe highlights disease resistance and delayed gland morphogenesis.</title>
        <authorList>
            <person name="Cai Y."/>
            <person name="Cai X."/>
            <person name="Wang Q."/>
            <person name="Wang P."/>
            <person name="Zhang Y."/>
            <person name="Cai C."/>
            <person name="Xu Y."/>
            <person name="Wang K."/>
            <person name="Zhou Z."/>
            <person name="Wang C."/>
            <person name="Geng S."/>
            <person name="Li B."/>
            <person name="Dong Q."/>
            <person name="Hou Y."/>
            <person name="Wang H."/>
            <person name="Ai P."/>
            <person name="Liu Z."/>
            <person name="Yi F."/>
            <person name="Sun M."/>
            <person name="An G."/>
            <person name="Cheng J."/>
            <person name="Zhang Y."/>
            <person name="Shi Q."/>
            <person name="Xie Y."/>
            <person name="Shi X."/>
            <person name="Chang Y."/>
            <person name="Huang F."/>
            <person name="Chen Y."/>
            <person name="Hong S."/>
            <person name="Mi L."/>
            <person name="Sun Q."/>
            <person name="Zhang L."/>
            <person name="Zhou B."/>
            <person name="Peng R."/>
            <person name="Zhang X."/>
            <person name="Liu F."/>
        </authorList>
    </citation>
    <scope>NUCLEOTIDE SEQUENCE [LARGE SCALE GENOMIC DNA]</scope>
    <source>
        <strain evidence="2">cv. PA1801</strain>
    </source>
</reference>
<gene>
    <name evidence="1" type="ORF">EPI10_024093</name>
</gene>
<organism evidence="1 2">
    <name type="scientific">Gossypium australe</name>
    <dbReference type="NCBI Taxonomy" id="47621"/>
    <lineage>
        <taxon>Eukaryota</taxon>
        <taxon>Viridiplantae</taxon>
        <taxon>Streptophyta</taxon>
        <taxon>Embryophyta</taxon>
        <taxon>Tracheophyta</taxon>
        <taxon>Spermatophyta</taxon>
        <taxon>Magnoliopsida</taxon>
        <taxon>eudicotyledons</taxon>
        <taxon>Gunneridae</taxon>
        <taxon>Pentapetalae</taxon>
        <taxon>rosids</taxon>
        <taxon>malvids</taxon>
        <taxon>Malvales</taxon>
        <taxon>Malvaceae</taxon>
        <taxon>Malvoideae</taxon>
        <taxon>Gossypium</taxon>
    </lineage>
</organism>
<proteinExistence type="predicted"/>
<dbReference type="PANTHER" id="PTHR33067:SF35">
    <property type="entry name" value="ASPARTIC PEPTIDASE DDI1-TYPE DOMAIN-CONTAINING PROTEIN"/>
    <property type="match status" value="1"/>
</dbReference>